<dbReference type="InterPro" id="IPR013766">
    <property type="entry name" value="Thioredoxin_domain"/>
</dbReference>
<dbReference type="GO" id="GO:0042744">
    <property type="term" value="P:hydrogen peroxide catabolic process"/>
    <property type="evidence" value="ECO:0007669"/>
    <property type="project" value="TreeGrafter"/>
</dbReference>
<protein>
    <recommendedName>
        <fullName evidence="3">Alkyl hydroperoxide reductase C</fullName>
        <ecNumber evidence="2">1.11.1.26</ecNumber>
    </recommendedName>
    <alternativeName>
        <fullName evidence="8">Peroxiredoxin</fullName>
    </alternativeName>
</protein>
<feature type="active site" description="Cysteine sulfenic acid (-SOH) intermediate; for peroxidase activity" evidence="10">
    <location>
        <position position="77"/>
    </location>
</feature>
<feature type="chain" id="PRO_5035171959" description="Alkyl hydroperoxide reductase C" evidence="11">
    <location>
        <begin position="21"/>
        <end position="205"/>
    </location>
</feature>
<dbReference type="PANTHER" id="PTHR10681">
    <property type="entry name" value="THIOREDOXIN PEROXIDASE"/>
    <property type="match status" value="1"/>
</dbReference>
<sequence>MKRYLLLLLLALAIPLSASAQPACQPPAKVGQQAPEFALDALVSTAPGKEFGTVDLKSLHGKWVVLFFYPADFTFVCPTEIKGFSEAAGEFKKLNAEVIGASTDNKFSHLAWVKRGDLGELKIPLAADVKKEVAARYGCLDEKEGVALRALYIIDPEGVLQYQVVHNLDVGRNVDETLRVLEALQTGSLCPLGWKPGQRTLGPSK</sequence>
<evidence type="ECO:0000259" key="12">
    <source>
        <dbReference type="PROSITE" id="PS51352"/>
    </source>
</evidence>
<dbReference type="GO" id="GO:0005829">
    <property type="term" value="C:cytosol"/>
    <property type="evidence" value="ECO:0007669"/>
    <property type="project" value="TreeGrafter"/>
</dbReference>
<dbReference type="InterPro" id="IPR000866">
    <property type="entry name" value="AhpC/TSA"/>
</dbReference>
<dbReference type="GO" id="GO:0006979">
    <property type="term" value="P:response to oxidative stress"/>
    <property type="evidence" value="ECO:0007669"/>
    <property type="project" value="TreeGrafter"/>
</dbReference>
<dbReference type="GO" id="GO:0102039">
    <property type="term" value="F:NADH-dependent peroxiredoxin activity"/>
    <property type="evidence" value="ECO:0007669"/>
    <property type="project" value="UniProtKB-EC"/>
</dbReference>
<dbReference type="InterPro" id="IPR024706">
    <property type="entry name" value="Peroxiredoxin_AhpC-typ"/>
</dbReference>
<dbReference type="GO" id="GO:0045454">
    <property type="term" value="P:cell redox homeostasis"/>
    <property type="evidence" value="ECO:0007669"/>
    <property type="project" value="TreeGrafter"/>
</dbReference>
<dbReference type="GO" id="GO:0033554">
    <property type="term" value="P:cellular response to stress"/>
    <property type="evidence" value="ECO:0007669"/>
    <property type="project" value="TreeGrafter"/>
</dbReference>
<dbReference type="AlphaFoldDB" id="A0A8J7J4X8"/>
<evidence type="ECO:0000256" key="1">
    <source>
        <dbReference type="ARBA" id="ARBA00011654"/>
    </source>
</evidence>
<dbReference type="Pfam" id="PF00578">
    <property type="entry name" value="AhpC-TSA"/>
    <property type="match status" value="1"/>
</dbReference>
<dbReference type="InterPro" id="IPR050217">
    <property type="entry name" value="Peroxiredoxin"/>
</dbReference>
<dbReference type="Gene3D" id="3.40.30.10">
    <property type="entry name" value="Glutaredoxin"/>
    <property type="match status" value="1"/>
</dbReference>
<dbReference type="Proteomes" id="UP000636888">
    <property type="component" value="Unassembled WGS sequence"/>
</dbReference>
<evidence type="ECO:0000256" key="4">
    <source>
        <dbReference type="ARBA" id="ARBA00022559"/>
    </source>
</evidence>
<keyword evidence="5" id="KW-0049">Antioxidant</keyword>
<proteinExistence type="predicted"/>
<reference evidence="13" key="1">
    <citation type="submission" date="2020-12" db="EMBL/GenBank/DDBJ databases">
        <title>Geomonas sp. Red875, isolated from river sediment.</title>
        <authorList>
            <person name="Xu Z."/>
            <person name="Zhang Z."/>
            <person name="Masuda Y."/>
            <person name="Itoh H."/>
            <person name="Senoo K."/>
        </authorList>
    </citation>
    <scope>NUCLEOTIDE SEQUENCE</scope>
    <source>
        <strain evidence="13">Red875</strain>
    </source>
</reference>
<evidence type="ECO:0000256" key="11">
    <source>
        <dbReference type="SAM" id="SignalP"/>
    </source>
</evidence>
<dbReference type="CDD" id="cd03015">
    <property type="entry name" value="PRX_Typ2cys"/>
    <property type="match status" value="1"/>
</dbReference>
<comment type="caution">
    <text evidence="13">The sequence shown here is derived from an EMBL/GenBank/DDBJ whole genome shotgun (WGS) entry which is preliminary data.</text>
</comment>
<dbReference type="EMBL" id="JAEMHM010000001">
    <property type="protein sequence ID" value="MBJ6723311.1"/>
    <property type="molecule type" value="Genomic_DNA"/>
</dbReference>
<dbReference type="SUPFAM" id="SSF52833">
    <property type="entry name" value="Thioredoxin-like"/>
    <property type="match status" value="1"/>
</dbReference>
<dbReference type="PIRSF" id="PIRSF000239">
    <property type="entry name" value="AHPC"/>
    <property type="match status" value="1"/>
</dbReference>
<keyword evidence="6" id="KW-0560">Oxidoreductase</keyword>
<keyword evidence="11" id="KW-0732">Signal</keyword>
<evidence type="ECO:0000256" key="10">
    <source>
        <dbReference type="PIRSR" id="PIRSR000239-1"/>
    </source>
</evidence>
<name>A0A8J7J4X8_9BACT</name>
<comment type="subunit">
    <text evidence="1">Homodimer; disulfide-linked, upon oxidation. 5 homodimers assemble to form a ring-like decamer.</text>
</comment>
<evidence type="ECO:0000256" key="5">
    <source>
        <dbReference type="ARBA" id="ARBA00022862"/>
    </source>
</evidence>
<organism evidence="13 14">
    <name type="scientific">Geomesophilobacter sediminis</name>
    <dbReference type="NCBI Taxonomy" id="2798584"/>
    <lineage>
        <taxon>Bacteria</taxon>
        <taxon>Pseudomonadati</taxon>
        <taxon>Thermodesulfobacteriota</taxon>
        <taxon>Desulfuromonadia</taxon>
        <taxon>Geobacterales</taxon>
        <taxon>Geobacteraceae</taxon>
        <taxon>Geomesophilobacter</taxon>
    </lineage>
</organism>
<dbReference type="PROSITE" id="PS51352">
    <property type="entry name" value="THIOREDOXIN_2"/>
    <property type="match status" value="1"/>
</dbReference>
<dbReference type="InterPro" id="IPR036249">
    <property type="entry name" value="Thioredoxin-like_sf"/>
</dbReference>
<dbReference type="RefSeq" id="WP_199382149.1">
    <property type="nucleotide sequence ID" value="NZ_JAEMHM010000001.1"/>
</dbReference>
<keyword evidence="7" id="KW-0676">Redox-active center</keyword>
<evidence type="ECO:0000256" key="2">
    <source>
        <dbReference type="ARBA" id="ARBA00013021"/>
    </source>
</evidence>
<dbReference type="PANTHER" id="PTHR10681:SF121">
    <property type="entry name" value="ALKYL HYDROPEROXIDE REDUCTASE C"/>
    <property type="match status" value="1"/>
</dbReference>
<evidence type="ECO:0000256" key="6">
    <source>
        <dbReference type="ARBA" id="ARBA00023002"/>
    </source>
</evidence>
<feature type="domain" description="Thioredoxin" evidence="12">
    <location>
        <begin position="28"/>
        <end position="186"/>
    </location>
</feature>
<keyword evidence="4" id="KW-0575">Peroxidase</keyword>
<evidence type="ECO:0000256" key="3">
    <source>
        <dbReference type="ARBA" id="ARBA00017462"/>
    </source>
</evidence>
<evidence type="ECO:0000256" key="9">
    <source>
        <dbReference type="ARBA" id="ARBA00047572"/>
    </source>
</evidence>
<evidence type="ECO:0000256" key="7">
    <source>
        <dbReference type="ARBA" id="ARBA00023284"/>
    </source>
</evidence>
<comment type="catalytic activity">
    <reaction evidence="9">
        <text>a hydroperoxide + NADH + H(+) = an alcohol + NAD(+) + H2O</text>
        <dbReference type="Rhea" id="RHEA:62628"/>
        <dbReference type="ChEBI" id="CHEBI:15377"/>
        <dbReference type="ChEBI" id="CHEBI:15378"/>
        <dbReference type="ChEBI" id="CHEBI:30879"/>
        <dbReference type="ChEBI" id="CHEBI:35924"/>
        <dbReference type="ChEBI" id="CHEBI:57540"/>
        <dbReference type="ChEBI" id="CHEBI:57945"/>
        <dbReference type="EC" id="1.11.1.26"/>
    </reaction>
</comment>
<evidence type="ECO:0000313" key="14">
    <source>
        <dbReference type="Proteomes" id="UP000636888"/>
    </source>
</evidence>
<dbReference type="GO" id="GO:0008379">
    <property type="term" value="F:thioredoxin peroxidase activity"/>
    <property type="evidence" value="ECO:0007669"/>
    <property type="project" value="TreeGrafter"/>
</dbReference>
<feature type="signal peptide" evidence="11">
    <location>
        <begin position="1"/>
        <end position="20"/>
    </location>
</feature>
<gene>
    <name evidence="13" type="ORF">JFN93_01200</name>
</gene>
<keyword evidence="14" id="KW-1185">Reference proteome</keyword>
<accession>A0A8J7J4X8</accession>
<evidence type="ECO:0000256" key="8">
    <source>
        <dbReference type="ARBA" id="ARBA00032077"/>
    </source>
</evidence>
<evidence type="ECO:0000313" key="13">
    <source>
        <dbReference type="EMBL" id="MBJ6723311.1"/>
    </source>
</evidence>
<dbReference type="EC" id="1.11.1.26" evidence="2"/>